<sequence length="338" mass="39405">MKYFLLFFLTLLCTGCQLFQEQQQAGERVATEAKQEEVFVPVEKELYVITHTAMEYAKPNILAQAKKELNSFGALFEIEAESEHFYKIKNVSDMYLRKEDMGSYEDIQFTKEALETVHVIGTKREERTFLNEKSNATLSEYFTIDLISYEEYQQALRSRYISLIENNPPIKKSKGILRLPCRDTLVELKDIELTSEPRMGSYKYLGELPSINQYLVVGLYYDLVYKFLIDKRTGRKTEVENLPYLSPNGEYILTLGILENEGPTAITLYKVLSKDPLHIESVATAWIRYWVAYEGDSKNPIFFSEDGNLYASMDAISTYEDHLEKFKEERKYIRIKIK</sequence>
<dbReference type="RefSeq" id="WP_107781573.1">
    <property type="nucleotide sequence ID" value="NZ_QBKG01000003.1"/>
</dbReference>
<accession>A0A2T5XW85</accession>
<protein>
    <submittedName>
        <fullName evidence="1">Uncharacterized protein</fullName>
    </submittedName>
</protein>
<dbReference type="GeneID" id="84580213"/>
<organism evidence="1 2">
    <name type="scientific">Capnocytophaga leadbetteri</name>
    <dbReference type="NCBI Taxonomy" id="327575"/>
    <lineage>
        <taxon>Bacteria</taxon>
        <taxon>Pseudomonadati</taxon>
        <taxon>Bacteroidota</taxon>
        <taxon>Flavobacteriia</taxon>
        <taxon>Flavobacteriales</taxon>
        <taxon>Flavobacteriaceae</taxon>
        <taxon>Capnocytophaga</taxon>
    </lineage>
</organism>
<dbReference type="EMBL" id="QBKG01000003">
    <property type="protein sequence ID" value="PTX07650.1"/>
    <property type="molecule type" value="Genomic_DNA"/>
</dbReference>
<reference evidence="1 2" key="1">
    <citation type="submission" date="2018-04" db="EMBL/GenBank/DDBJ databases">
        <title>Genomic Encyclopedia of Archaeal and Bacterial Type Strains, Phase II (KMG-II): from individual species to whole genera.</title>
        <authorList>
            <person name="Goeker M."/>
        </authorList>
    </citation>
    <scope>NUCLEOTIDE SEQUENCE [LARGE SCALE GENOMIC DNA]</scope>
    <source>
        <strain evidence="1 2">DSM 22902</strain>
    </source>
</reference>
<evidence type="ECO:0000313" key="1">
    <source>
        <dbReference type="EMBL" id="PTX07650.1"/>
    </source>
</evidence>
<proteinExistence type="predicted"/>
<dbReference type="AlphaFoldDB" id="A0A2T5XW85"/>
<name>A0A2T5XW85_9FLAO</name>
<dbReference type="Proteomes" id="UP000243985">
    <property type="component" value="Unassembled WGS sequence"/>
</dbReference>
<comment type="caution">
    <text evidence="1">The sequence shown here is derived from an EMBL/GenBank/DDBJ whole genome shotgun (WGS) entry which is preliminary data.</text>
</comment>
<evidence type="ECO:0000313" key="2">
    <source>
        <dbReference type="Proteomes" id="UP000243985"/>
    </source>
</evidence>
<gene>
    <name evidence="1" type="ORF">C8P65_10318</name>
</gene>